<dbReference type="AlphaFoldDB" id="A0AA35X203"/>
<dbReference type="HAMAP" id="MF_00373">
    <property type="entry name" value="Ribosomal_bL28"/>
    <property type="match status" value="1"/>
</dbReference>
<protein>
    <recommendedName>
        <fullName evidence="4">Large ribosomal subunit protein bL28c</fullName>
    </recommendedName>
    <alternativeName>
        <fullName evidence="6">39S ribosomal protein L28, mitochondrial</fullName>
    </alternativeName>
    <alternativeName>
        <fullName evidence="5">Large ribosomal subunit protein bL28m</fullName>
    </alternativeName>
</protein>
<comment type="caution">
    <text evidence="7">The sequence shown here is derived from an EMBL/GenBank/DDBJ whole genome shotgun (WGS) entry which is preliminary data.</text>
</comment>
<dbReference type="Gene3D" id="2.30.170.40">
    <property type="entry name" value="Ribosomal protein L28/L24"/>
    <property type="match status" value="1"/>
</dbReference>
<dbReference type="Proteomes" id="UP001174909">
    <property type="component" value="Unassembled WGS sequence"/>
</dbReference>
<evidence type="ECO:0000256" key="3">
    <source>
        <dbReference type="ARBA" id="ARBA00023274"/>
    </source>
</evidence>
<evidence type="ECO:0000313" key="7">
    <source>
        <dbReference type="EMBL" id="CAI8041169.1"/>
    </source>
</evidence>
<evidence type="ECO:0000256" key="4">
    <source>
        <dbReference type="ARBA" id="ARBA00035265"/>
    </source>
</evidence>
<gene>
    <name evidence="7" type="ORF">GBAR_LOCUS22888</name>
</gene>
<comment type="similarity">
    <text evidence="1">Belongs to the bacterial ribosomal protein bL28 family.</text>
</comment>
<keyword evidence="3" id="KW-0687">Ribonucleoprotein</keyword>
<dbReference type="InterPro" id="IPR050096">
    <property type="entry name" value="Bacterial_rp_bL28"/>
</dbReference>
<dbReference type="InterPro" id="IPR001383">
    <property type="entry name" value="Ribosomal_bL28_bact-type"/>
</dbReference>
<dbReference type="NCBIfam" id="TIGR00009">
    <property type="entry name" value="L28"/>
    <property type="match status" value="1"/>
</dbReference>
<dbReference type="GO" id="GO:0006412">
    <property type="term" value="P:translation"/>
    <property type="evidence" value="ECO:0007669"/>
    <property type="project" value="InterPro"/>
</dbReference>
<keyword evidence="8" id="KW-1185">Reference proteome</keyword>
<dbReference type="InterPro" id="IPR037147">
    <property type="entry name" value="Ribosomal_bL28_sf"/>
</dbReference>
<dbReference type="PANTHER" id="PTHR39080">
    <property type="entry name" value="50S RIBOSOMAL PROTEIN L28"/>
    <property type="match status" value="1"/>
</dbReference>
<dbReference type="InterPro" id="IPR034704">
    <property type="entry name" value="Ribosomal_bL28/bL31-like_sf"/>
</dbReference>
<accession>A0AA35X203</accession>
<name>A0AA35X203_GEOBA</name>
<proteinExistence type="inferred from homology"/>
<sequence>MSRVCTICSKRPMTGNQISKSRRHTKRRWFPNLQRVRVQTAEGTRRIRICTKCLRSGKVAKVISRMPALV</sequence>
<dbReference type="Gene3D" id="2.20.150.30">
    <property type="match status" value="1"/>
</dbReference>
<evidence type="ECO:0000256" key="1">
    <source>
        <dbReference type="ARBA" id="ARBA00008760"/>
    </source>
</evidence>
<evidence type="ECO:0000313" key="8">
    <source>
        <dbReference type="Proteomes" id="UP001174909"/>
    </source>
</evidence>
<dbReference type="GO" id="GO:0005840">
    <property type="term" value="C:ribosome"/>
    <property type="evidence" value="ECO:0007669"/>
    <property type="project" value="UniProtKB-KW"/>
</dbReference>
<evidence type="ECO:0000256" key="2">
    <source>
        <dbReference type="ARBA" id="ARBA00022980"/>
    </source>
</evidence>
<dbReference type="PANTHER" id="PTHR39080:SF1">
    <property type="entry name" value="LARGE RIBOSOMAL SUBUNIT PROTEIN BL28A"/>
    <property type="match status" value="1"/>
</dbReference>
<keyword evidence="2 7" id="KW-0689">Ribosomal protein</keyword>
<reference evidence="7" key="1">
    <citation type="submission" date="2023-03" db="EMBL/GenBank/DDBJ databases">
        <authorList>
            <person name="Steffen K."/>
            <person name="Cardenas P."/>
        </authorList>
    </citation>
    <scope>NUCLEOTIDE SEQUENCE</scope>
</reference>
<evidence type="ECO:0000256" key="6">
    <source>
        <dbReference type="ARBA" id="ARBA00035538"/>
    </source>
</evidence>
<dbReference type="Pfam" id="PF00830">
    <property type="entry name" value="Ribosomal_L28"/>
    <property type="match status" value="1"/>
</dbReference>
<dbReference type="GO" id="GO:0003735">
    <property type="term" value="F:structural constituent of ribosome"/>
    <property type="evidence" value="ECO:0007669"/>
    <property type="project" value="InterPro"/>
</dbReference>
<evidence type="ECO:0000256" key="5">
    <source>
        <dbReference type="ARBA" id="ARBA00035269"/>
    </source>
</evidence>
<dbReference type="EMBL" id="CASHTH010003165">
    <property type="protein sequence ID" value="CAI8041169.1"/>
    <property type="molecule type" value="Genomic_DNA"/>
</dbReference>
<dbReference type="GO" id="GO:1990904">
    <property type="term" value="C:ribonucleoprotein complex"/>
    <property type="evidence" value="ECO:0007669"/>
    <property type="project" value="UniProtKB-KW"/>
</dbReference>
<organism evidence="7 8">
    <name type="scientific">Geodia barretti</name>
    <name type="common">Barrett's horny sponge</name>
    <dbReference type="NCBI Taxonomy" id="519541"/>
    <lineage>
        <taxon>Eukaryota</taxon>
        <taxon>Metazoa</taxon>
        <taxon>Porifera</taxon>
        <taxon>Demospongiae</taxon>
        <taxon>Heteroscleromorpha</taxon>
        <taxon>Tetractinellida</taxon>
        <taxon>Astrophorina</taxon>
        <taxon>Geodiidae</taxon>
        <taxon>Geodia</taxon>
    </lineage>
</organism>
<dbReference type="InterPro" id="IPR026569">
    <property type="entry name" value="Ribosomal_bL28"/>
</dbReference>
<dbReference type="SUPFAM" id="SSF143800">
    <property type="entry name" value="L28p-like"/>
    <property type="match status" value="1"/>
</dbReference>